<dbReference type="Proteomes" id="UP000240855">
    <property type="component" value="Segment"/>
</dbReference>
<sequence>MTKIATCIASTAGKDIVLFAIDLCHKHTIDLGSTRIGRSYTPSRGWFPFVSIVQELQSVAEQIELTCVAERLPVWHIQGEPGRGTVQQYTTGKPVYKYSDKPSGLDQVIEFNGSTIYVY</sequence>
<evidence type="ECO:0000313" key="1">
    <source>
        <dbReference type="EMBL" id="AVH86115.1"/>
    </source>
</evidence>
<protein>
    <submittedName>
        <fullName evidence="1">Uncharacterized protein</fullName>
    </submittedName>
</protein>
<reference evidence="1 2" key="1">
    <citation type="submission" date="2018-01" db="EMBL/GenBank/DDBJ databases">
        <title>Genome of phiNV3, a phiKMVvirus-like phage infecting Pseudomonas agarici.</title>
        <authorList>
            <person name="Storey N.H."/>
        </authorList>
    </citation>
    <scope>NUCLEOTIDE SEQUENCE [LARGE SCALE GENOMIC DNA]</scope>
</reference>
<gene>
    <name evidence="1" type="ORF">phiNV3_p05</name>
</gene>
<organism evidence="1 2">
    <name type="scientific">Pseudomonas phage phiNV3</name>
    <dbReference type="NCBI Taxonomy" id="2079544"/>
    <lineage>
        <taxon>Viruses</taxon>
        <taxon>Duplodnaviria</taxon>
        <taxon>Heunggongvirae</taxon>
        <taxon>Uroviricota</taxon>
        <taxon>Caudoviricetes</taxon>
        <taxon>Autographivirales</taxon>
        <taxon>Autoscriptoviridae</taxon>
        <taxon>Krylovirinae</taxon>
        <taxon>Kirikabuvirus</taxon>
        <taxon>Kirikabuvirus NV3</taxon>
    </lineage>
</organism>
<keyword evidence="2" id="KW-1185">Reference proteome</keyword>
<dbReference type="EMBL" id="MG845683">
    <property type="protein sequence ID" value="AVH86115.1"/>
    <property type="molecule type" value="Genomic_DNA"/>
</dbReference>
<evidence type="ECO:0000313" key="2">
    <source>
        <dbReference type="Proteomes" id="UP000240855"/>
    </source>
</evidence>
<proteinExistence type="predicted"/>
<accession>A0A2P0ZLJ1</accession>
<name>A0A2P0ZLJ1_9CAUD</name>